<sequence length="77" mass="8873">MRSTICKEYQLNLLRMYGITQTQQRNGGCKMKNINEMSKAEMKAEIALAEDVVNKGGRLSQAEWGRVFKMMELVKED</sequence>
<organism evidence="1 2">
    <name type="scientific">Faecalibacterium prausnitzii M21/2</name>
    <dbReference type="NCBI Taxonomy" id="411485"/>
    <lineage>
        <taxon>Bacteria</taxon>
        <taxon>Bacillati</taxon>
        <taxon>Bacillota</taxon>
        <taxon>Clostridia</taxon>
        <taxon>Eubacteriales</taxon>
        <taxon>Oscillospiraceae</taxon>
        <taxon>Faecalibacterium</taxon>
    </lineage>
</organism>
<evidence type="ECO:0000313" key="1">
    <source>
        <dbReference type="EMBL" id="EDP21760.1"/>
    </source>
</evidence>
<comment type="caution">
    <text evidence="1">The sequence shown here is derived from an EMBL/GenBank/DDBJ whole genome shotgun (WGS) entry which is preliminary data.</text>
</comment>
<name>A8SB69_9FIRM</name>
<reference evidence="1 2" key="2">
    <citation type="submission" date="2007-09" db="EMBL/GenBank/DDBJ databases">
        <authorList>
            <person name="Fulton L."/>
            <person name="Clifton S."/>
            <person name="Fulton B."/>
            <person name="Xu J."/>
            <person name="Minx P."/>
            <person name="Pepin K.H."/>
            <person name="Johnson M."/>
            <person name="Thiruvilangam P."/>
            <person name="Bhonagiri V."/>
            <person name="Nash W.E."/>
            <person name="Mardis E.R."/>
            <person name="Wilson R.K."/>
        </authorList>
    </citation>
    <scope>NUCLEOTIDE SEQUENCE [LARGE SCALE GENOMIC DNA]</scope>
    <source>
        <strain evidence="1 2">M21/2</strain>
    </source>
</reference>
<dbReference type="EMBL" id="ABED02000025">
    <property type="protein sequence ID" value="EDP21760.1"/>
    <property type="molecule type" value="Genomic_DNA"/>
</dbReference>
<reference evidence="1 2" key="1">
    <citation type="submission" date="2007-09" db="EMBL/GenBank/DDBJ databases">
        <title>Draft genome sequence of Faecalibacterium prausnitzii M21/2.</title>
        <authorList>
            <person name="Sudarsanam P."/>
            <person name="Ley R."/>
            <person name="Guruge J."/>
            <person name="Turnbaugh P.J."/>
            <person name="Mahowald M."/>
            <person name="Liep D."/>
            <person name="Gordon J."/>
        </authorList>
    </citation>
    <scope>NUCLEOTIDE SEQUENCE [LARGE SCALE GENOMIC DNA]</scope>
    <source>
        <strain evidence="1 2">M21/2</strain>
    </source>
</reference>
<protein>
    <submittedName>
        <fullName evidence="1">Uncharacterized protein</fullName>
    </submittedName>
</protein>
<evidence type="ECO:0000313" key="2">
    <source>
        <dbReference type="Proteomes" id="UP000005945"/>
    </source>
</evidence>
<dbReference type="AlphaFoldDB" id="A8SB69"/>
<accession>A8SB69</accession>
<gene>
    <name evidence="1" type="ORF">FAEPRAM212_01582</name>
</gene>
<dbReference type="HOGENOM" id="CLU_2632819_0_0_9"/>
<dbReference type="Proteomes" id="UP000005945">
    <property type="component" value="Unassembled WGS sequence"/>
</dbReference>
<proteinExistence type="predicted"/>